<evidence type="ECO:0000256" key="6">
    <source>
        <dbReference type="SAM" id="MobiDB-lite"/>
    </source>
</evidence>
<reference evidence="8" key="1">
    <citation type="journal article" date="2012" name="PLoS ONE">
        <title>Novel Plasmids and Resistance Phenotypes in Yersinia pestis: Unique Plasmid Inventory of Strain Java 9 Mediates High Levels of Arsenic Resistance.</title>
        <authorList>
            <person name="Eppinger M."/>
            <person name="Radnedge L."/>
            <person name="Andersen G."/>
            <person name="Vietri N."/>
            <person name="Severson G."/>
            <person name="Mou S."/>
            <person name="Ravel J."/>
            <person name="Worsham P.L."/>
        </authorList>
    </citation>
    <scope>NUCLEOTIDE SEQUENCE [LARGE SCALE GENOMIC DNA]</scope>
    <source>
        <strain evidence="8">Java 9</strain>
        <plasmid evidence="8">pJARS36</plasmid>
    </source>
</reference>
<evidence type="ECO:0000256" key="2">
    <source>
        <dbReference type="ARBA" id="ARBA00010265"/>
    </source>
</evidence>
<feature type="transmembrane region" description="Helical" evidence="7">
    <location>
        <begin position="49"/>
        <end position="71"/>
    </location>
</feature>
<dbReference type="EMBL" id="CP002181">
    <property type="protein sequence ID" value="ADW66939.1"/>
    <property type="molecule type" value="Genomic_DNA"/>
</dbReference>
<geneLocation type="plasmid" evidence="8">
    <name>pJARS36</name>
</geneLocation>
<accession>E8PSD9</accession>
<evidence type="ECO:0000256" key="4">
    <source>
        <dbReference type="ARBA" id="ARBA00022989"/>
    </source>
</evidence>
<dbReference type="RefSeq" id="WP_013583060.1">
    <property type="nucleotide sequence ID" value="NC_015068.1"/>
</dbReference>
<gene>
    <name evidence="8" type="ORF">YPJ_pJARS3615</name>
</gene>
<feature type="region of interest" description="Disordered" evidence="6">
    <location>
        <begin position="111"/>
        <end position="158"/>
    </location>
</feature>
<dbReference type="Gene3D" id="2.40.128.260">
    <property type="entry name" value="Type IV secretion system, VirB10/TraB/TrbI"/>
    <property type="match status" value="1"/>
</dbReference>
<organism evidence="8">
    <name type="scientific">Yersinia pestis Java 9</name>
    <dbReference type="NCBI Taxonomy" id="880632"/>
    <lineage>
        <taxon>Bacteria</taxon>
        <taxon>Pseudomonadati</taxon>
        <taxon>Pseudomonadota</taxon>
        <taxon>Gammaproteobacteria</taxon>
        <taxon>Enterobacterales</taxon>
        <taxon>Yersiniaceae</taxon>
        <taxon>Yersinia</taxon>
    </lineage>
</organism>
<comment type="similarity">
    <text evidence="2">Belongs to the TrbI/VirB10 family.</text>
</comment>
<dbReference type="InterPro" id="IPR005498">
    <property type="entry name" value="T4SS_VirB10/TraB/TrbI"/>
</dbReference>
<dbReference type="CDD" id="cd16429">
    <property type="entry name" value="VirB10"/>
    <property type="match status" value="1"/>
</dbReference>
<name>E8PSD9_YERPE</name>
<evidence type="ECO:0000256" key="1">
    <source>
        <dbReference type="ARBA" id="ARBA00004167"/>
    </source>
</evidence>
<feature type="region of interest" description="Disordered" evidence="6">
    <location>
        <begin position="1"/>
        <end position="25"/>
    </location>
</feature>
<evidence type="ECO:0000256" key="5">
    <source>
        <dbReference type="ARBA" id="ARBA00023136"/>
    </source>
</evidence>
<keyword evidence="5 7" id="KW-0472">Membrane</keyword>
<keyword evidence="3 7" id="KW-0812">Transmembrane</keyword>
<evidence type="ECO:0000313" key="8">
    <source>
        <dbReference type="EMBL" id="ADW66939.1"/>
    </source>
</evidence>
<sequence>MTDKNQTDNDQYVVEESDIVDTEHVDTDAQDRNLIHSGKKRSNKKVKAFFALAVFALVAMLAAVIGMANFFKKSSVEKVPPTKAETEIYTREARSGSLDDMKKNIASTVDEMKANVRGDAEPESAPEDKKDDRTEPPVTLPAETATTNGNGDQPPTPAQRRLLGEVLIGDDKITQSQKKPEAGQSDLPPGAARQARQQSGDFLQGADFPDGYVSKVLNRKYLLSAATSIPCVLKTKIVTSYPGVTMCQVTKDVYSDDGSTVLIRGGAQFQGEQTKVITQGVARVFVNWTTVKDGNIRVRIDALGADGLGASGVPAWIDSHFWERFGGALMLSFIDDALAAGTSQLSKQGDSQFTMNNTTGTSSELAKTTLDNTINIPPTAYVNQGEMLSVIVPRNIDFSTVYEVK</sequence>
<dbReference type="GO" id="GO:0016020">
    <property type="term" value="C:membrane"/>
    <property type="evidence" value="ECO:0007669"/>
    <property type="project" value="UniProtKB-SubCell"/>
</dbReference>
<proteinExistence type="inferred from homology"/>
<feature type="compositionally biased region" description="Basic and acidic residues" evidence="6">
    <location>
        <begin position="111"/>
        <end position="135"/>
    </location>
</feature>
<protein>
    <submittedName>
        <fullName evidence="8">Conjugal transfer protein TraI</fullName>
    </submittedName>
</protein>
<comment type="subcellular location">
    <subcellularLocation>
        <location evidence="1">Membrane</location>
        <topology evidence="1">Single-pass membrane protein</topology>
    </subcellularLocation>
</comment>
<feature type="region of interest" description="Disordered" evidence="6">
    <location>
        <begin position="173"/>
        <end position="204"/>
    </location>
</feature>
<evidence type="ECO:0000256" key="7">
    <source>
        <dbReference type="SAM" id="Phobius"/>
    </source>
</evidence>
<dbReference type="AlphaFoldDB" id="E8PSD9"/>
<keyword evidence="4 7" id="KW-1133">Transmembrane helix</keyword>
<dbReference type="Pfam" id="PF03743">
    <property type="entry name" value="TrbI"/>
    <property type="match status" value="1"/>
</dbReference>
<keyword evidence="8" id="KW-0614">Plasmid</keyword>
<evidence type="ECO:0000256" key="3">
    <source>
        <dbReference type="ARBA" id="ARBA00022692"/>
    </source>
</evidence>
<dbReference type="InterPro" id="IPR042217">
    <property type="entry name" value="T4SS_VirB10/TrbI"/>
</dbReference>
<feature type="compositionally biased region" description="Polar residues" evidence="6">
    <location>
        <begin position="144"/>
        <end position="153"/>
    </location>
</feature>